<dbReference type="PANTHER" id="PTHR33918">
    <property type="entry name" value="OS01G0704200 PROTEIN"/>
    <property type="match status" value="1"/>
</dbReference>
<dbReference type="OMA" id="YLMCAIN"/>
<sequence length="719" mass="80339">MSAKMAALTTTLHNLPSTVAPNPNRSIFSIHRISSSSGVWNKASFRIQRASNVFSLAGSKRMKTHEPSFSKSRRGYLMCAINDNKSEANSKATDQKVSDSNVVEPFGGKSGSVSFIGLTHQLVEEGKLVSTPFKESRSLLWIVAPIAIILSVLIPQFFGIISDELIKDVVLTEIVYTATSEVMFYIGLATFLLVTDRVQRPYLQYSTKRWSLITGLRGYLTSAFLVMGFKVLAPLFAAFVTWPLIGLAGVVSVSPYLMGCLVQFIYEKICEKRGSSCWPLVPIVFEVYRLYQLSKAMHFMEKLMFQMRGLPKSPELMEKSGALAAMIVTFEVLAVSPKSLNVRRTKPSQNLHTVLPFLQPNRTRVLGLNPIQKLSAKTLHINERKNGGPYNYSSQPSFNRSSESESKHLLHSSFFSLAGSKRMKTHEPSFSKSRRGYLMCAINDNKSEANSKATDQKVSDSNVVEPFGGKSGSVSFIGLTHQLVEEGKLVSTPFKESRSLLWIVAPIAIILSVLIPQFFGIISDELIKDVVLTEIVYTATSEVMFYIGLATFLLVTDRVQRPYLQYSTKRWSLITGLRGYLTSAFLVMGFKVLAPLFAAFVTWPLIGLAGVVSVSPYLMGCLVQFIYEKICEKRGSSCWPLVPIVFEVYRLYQLSKAMHFMEKLMFQMRGLPKSPELMEKSGALAAMIVTFEVLAVVCIWSFLTFIQRLFPSRPIAENY</sequence>
<keyword evidence="1" id="KW-1133">Transmembrane helix</keyword>
<feature type="transmembrane region" description="Helical" evidence="1">
    <location>
        <begin position="139"/>
        <end position="162"/>
    </location>
</feature>
<feature type="transmembrane region" description="Helical" evidence="1">
    <location>
        <begin position="174"/>
        <end position="195"/>
    </location>
</feature>
<dbReference type="PANTHER" id="PTHR33918:SF4">
    <property type="entry name" value="ABC-2 TYPE TRANSPORTER DOMAIN-CONTAINING PROTEIN"/>
    <property type="match status" value="1"/>
</dbReference>
<feature type="transmembrane region" description="Helical" evidence="1">
    <location>
        <begin position="216"/>
        <end position="239"/>
    </location>
</feature>
<keyword evidence="3" id="KW-1185">Reference proteome</keyword>
<dbReference type="EMBL" id="LEKV01001780">
    <property type="protein sequence ID" value="KVI06631.1"/>
    <property type="molecule type" value="Genomic_DNA"/>
</dbReference>
<keyword evidence="1" id="KW-0812">Transmembrane</keyword>
<dbReference type="GO" id="GO:0009507">
    <property type="term" value="C:chloroplast"/>
    <property type="evidence" value="ECO:0007669"/>
    <property type="project" value="TreeGrafter"/>
</dbReference>
<gene>
    <name evidence="2" type="ORF">Ccrd_015022</name>
</gene>
<keyword evidence="1" id="KW-0472">Membrane</keyword>
<name>A0A124SGK2_CYNCS</name>
<organism evidence="2 3">
    <name type="scientific">Cynara cardunculus var. scolymus</name>
    <name type="common">Globe artichoke</name>
    <name type="synonym">Cynara scolymus</name>
    <dbReference type="NCBI Taxonomy" id="59895"/>
    <lineage>
        <taxon>Eukaryota</taxon>
        <taxon>Viridiplantae</taxon>
        <taxon>Streptophyta</taxon>
        <taxon>Embryophyta</taxon>
        <taxon>Tracheophyta</taxon>
        <taxon>Spermatophyta</taxon>
        <taxon>Magnoliopsida</taxon>
        <taxon>eudicotyledons</taxon>
        <taxon>Gunneridae</taxon>
        <taxon>Pentapetalae</taxon>
        <taxon>asterids</taxon>
        <taxon>campanulids</taxon>
        <taxon>Asterales</taxon>
        <taxon>Asteraceae</taxon>
        <taxon>Carduoideae</taxon>
        <taxon>Cardueae</taxon>
        <taxon>Carduinae</taxon>
        <taxon>Cynara</taxon>
    </lineage>
</organism>
<feature type="transmembrane region" description="Helical" evidence="1">
    <location>
        <begin position="683"/>
        <end position="703"/>
    </location>
</feature>
<reference evidence="2 3" key="1">
    <citation type="journal article" date="2016" name="Sci. Rep.">
        <title>The genome sequence of the outbreeding globe artichoke constructed de novo incorporating a phase-aware low-pass sequencing strategy of F1 progeny.</title>
        <authorList>
            <person name="Scaglione D."/>
            <person name="Reyes-Chin-Wo S."/>
            <person name="Acquadro A."/>
            <person name="Froenicke L."/>
            <person name="Portis E."/>
            <person name="Beitel C."/>
            <person name="Tirone M."/>
            <person name="Mauro R."/>
            <person name="Lo Monaco A."/>
            <person name="Mauromicale G."/>
            <person name="Faccioli P."/>
            <person name="Cattivelli L."/>
            <person name="Rieseberg L."/>
            <person name="Michelmore R."/>
            <person name="Lanteri S."/>
        </authorList>
    </citation>
    <scope>NUCLEOTIDE SEQUENCE [LARGE SCALE GENOMIC DNA]</scope>
    <source>
        <strain evidence="2">2C</strain>
    </source>
</reference>
<protein>
    <submittedName>
        <fullName evidence="2">Uncharacterized protein</fullName>
    </submittedName>
</protein>
<accession>A0A124SGK2</accession>
<feature type="transmembrane region" description="Helical" evidence="1">
    <location>
        <begin position="535"/>
        <end position="556"/>
    </location>
</feature>
<feature type="transmembrane region" description="Helical" evidence="1">
    <location>
        <begin position="577"/>
        <end position="600"/>
    </location>
</feature>
<dbReference type="AlphaFoldDB" id="A0A124SGK2"/>
<comment type="caution">
    <text evidence="2">The sequence shown here is derived from an EMBL/GenBank/DDBJ whole genome shotgun (WGS) entry which is preliminary data.</text>
</comment>
<evidence type="ECO:0000256" key="1">
    <source>
        <dbReference type="SAM" id="Phobius"/>
    </source>
</evidence>
<dbReference type="Gramene" id="KVI06631">
    <property type="protein sequence ID" value="KVI06631"/>
    <property type="gene ID" value="Ccrd_015022"/>
</dbReference>
<evidence type="ECO:0000313" key="3">
    <source>
        <dbReference type="Proteomes" id="UP000243975"/>
    </source>
</evidence>
<dbReference type="STRING" id="59895.A0A124SGK2"/>
<feature type="transmembrane region" description="Helical" evidence="1">
    <location>
        <begin position="606"/>
        <end position="627"/>
    </location>
</feature>
<proteinExistence type="predicted"/>
<evidence type="ECO:0000313" key="2">
    <source>
        <dbReference type="EMBL" id="KVI06631.1"/>
    </source>
</evidence>
<feature type="transmembrane region" description="Helical" evidence="1">
    <location>
        <begin position="245"/>
        <end position="266"/>
    </location>
</feature>
<feature type="transmembrane region" description="Helical" evidence="1">
    <location>
        <begin position="500"/>
        <end position="523"/>
    </location>
</feature>
<dbReference type="Proteomes" id="UP000243975">
    <property type="component" value="Unassembled WGS sequence"/>
</dbReference>